<reference evidence="1 2" key="1">
    <citation type="journal article" date="2019" name="Emerg. Microbes Infect.">
        <title>Comprehensive subspecies identification of 175 nontuberculous mycobacteria species based on 7547 genomic profiles.</title>
        <authorList>
            <person name="Matsumoto Y."/>
            <person name="Kinjo T."/>
            <person name="Motooka D."/>
            <person name="Nabeya D."/>
            <person name="Jung N."/>
            <person name="Uechi K."/>
            <person name="Horii T."/>
            <person name="Iida T."/>
            <person name="Fujita J."/>
            <person name="Nakamura S."/>
        </authorList>
    </citation>
    <scope>NUCLEOTIDE SEQUENCE [LARGE SCALE GENOMIC DNA]</scope>
    <source>
        <strain evidence="1 2">JCM 14742</strain>
    </source>
</reference>
<dbReference type="EMBL" id="AP022614">
    <property type="protein sequence ID" value="BBZ45223.1"/>
    <property type="molecule type" value="Genomic_DNA"/>
</dbReference>
<proteinExistence type="predicted"/>
<dbReference type="Proteomes" id="UP000467105">
    <property type="component" value="Chromosome"/>
</dbReference>
<gene>
    <name evidence="1" type="ORF">MPRM_25040</name>
</gene>
<sequence>MPSQPALRRPHVLRNVRTQRVANRMNRLTVGQCFDIEVTRGTDGWTVRIPEIGGFTRASRRAAVEMAARRCIATRTGIPIGYVSVYIASEKG</sequence>
<evidence type="ECO:0000313" key="1">
    <source>
        <dbReference type="EMBL" id="BBZ45223.1"/>
    </source>
</evidence>
<evidence type="ECO:0000313" key="2">
    <source>
        <dbReference type="Proteomes" id="UP000467105"/>
    </source>
</evidence>
<keyword evidence="2" id="KW-1185">Reference proteome</keyword>
<organism evidence="1 2">
    <name type="scientific">Mycobacterium parmense</name>
    <dbReference type="NCBI Taxonomy" id="185642"/>
    <lineage>
        <taxon>Bacteria</taxon>
        <taxon>Bacillati</taxon>
        <taxon>Actinomycetota</taxon>
        <taxon>Actinomycetes</taxon>
        <taxon>Mycobacteriales</taxon>
        <taxon>Mycobacteriaceae</taxon>
        <taxon>Mycobacterium</taxon>
        <taxon>Mycobacterium simiae complex</taxon>
    </lineage>
</organism>
<evidence type="ECO:0008006" key="3">
    <source>
        <dbReference type="Google" id="ProtNLM"/>
    </source>
</evidence>
<protein>
    <recommendedName>
        <fullName evidence="3">Long chain fatty acid-CoA synthetase Faa4p</fullName>
    </recommendedName>
</protein>
<dbReference type="AlphaFoldDB" id="A0A7I7YW57"/>
<accession>A0A7I7YW57</accession>
<name>A0A7I7YW57_9MYCO</name>